<keyword evidence="2" id="KW-0575">Peroxidase</keyword>
<name>A0A518BKV5_9BACT</name>
<protein>
    <submittedName>
        <fullName evidence="2">Peroxiredoxin bcp</fullName>
        <ecNumber evidence="2">1.11.1.15</ecNumber>
    </submittedName>
</protein>
<evidence type="ECO:0000313" key="3">
    <source>
        <dbReference type="Proteomes" id="UP000316921"/>
    </source>
</evidence>
<gene>
    <name evidence="2" type="primary">bcp_1</name>
    <name evidence="2" type="ORF">Pla133_26840</name>
</gene>
<dbReference type="SUPFAM" id="SSF52833">
    <property type="entry name" value="Thioredoxin-like"/>
    <property type="match status" value="1"/>
</dbReference>
<dbReference type="Proteomes" id="UP000316921">
    <property type="component" value="Chromosome"/>
</dbReference>
<dbReference type="KEGG" id="pbap:Pla133_26840"/>
<dbReference type="GO" id="GO:0004601">
    <property type="term" value="F:peroxidase activity"/>
    <property type="evidence" value="ECO:0007669"/>
    <property type="project" value="UniProtKB-KW"/>
</dbReference>
<accession>A0A518BKV5</accession>
<dbReference type="AlphaFoldDB" id="A0A518BKV5"/>
<dbReference type="EC" id="1.11.1.15" evidence="2"/>
<evidence type="ECO:0000313" key="2">
    <source>
        <dbReference type="EMBL" id="QDU67596.1"/>
    </source>
</evidence>
<keyword evidence="2" id="KW-0560">Oxidoreductase</keyword>
<keyword evidence="3" id="KW-1185">Reference proteome</keyword>
<dbReference type="EMBL" id="CP036287">
    <property type="protein sequence ID" value="QDU67596.1"/>
    <property type="molecule type" value="Genomic_DNA"/>
</dbReference>
<dbReference type="Gene3D" id="3.40.30.10">
    <property type="entry name" value="Glutaredoxin"/>
    <property type="match status" value="1"/>
</dbReference>
<reference evidence="2 3" key="1">
    <citation type="submission" date="2019-02" db="EMBL/GenBank/DDBJ databases">
        <title>Deep-cultivation of Planctomycetes and their phenomic and genomic characterization uncovers novel biology.</title>
        <authorList>
            <person name="Wiegand S."/>
            <person name="Jogler M."/>
            <person name="Boedeker C."/>
            <person name="Pinto D."/>
            <person name="Vollmers J."/>
            <person name="Rivas-Marin E."/>
            <person name="Kohn T."/>
            <person name="Peeters S.H."/>
            <person name="Heuer A."/>
            <person name="Rast P."/>
            <person name="Oberbeckmann S."/>
            <person name="Bunk B."/>
            <person name="Jeske O."/>
            <person name="Meyerdierks A."/>
            <person name="Storesund J.E."/>
            <person name="Kallscheuer N."/>
            <person name="Luecker S."/>
            <person name="Lage O.M."/>
            <person name="Pohl T."/>
            <person name="Merkel B.J."/>
            <person name="Hornburger P."/>
            <person name="Mueller R.-W."/>
            <person name="Bruemmer F."/>
            <person name="Labrenz M."/>
            <person name="Spormann A.M."/>
            <person name="Op den Camp H."/>
            <person name="Overmann J."/>
            <person name="Amann R."/>
            <person name="Jetten M.S.M."/>
            <person name="Mascher T."/>
            <person name="Medema M.H."/>
            <person name="Devos D.P."/>
            <person name="Kaster A.-K."/>
            <person name="Ovreas L."/>
            <person name="Rohde M."/>
            <person name="Galperin M.Y."/>
            <person name="Jogler C."/>
        </authorList>
    </citation>
    <scope>NUCLEOTIDE SEQUENCE [LARGE SCALE GENOMIC DNA]</scope>
    <source>
        <strain evidence="2 3">Pla133</strain>
    </source>
</reference>
<dbReference type="InterPro" id="IPR000866">
    <property type="entry name" value="AhpC/TSA"/>
</dbReference>
<evidence type="ECO:0000259" key="1">
    <source>
        <dbReference type="Pfam" id="PF00578"/>
    </source>
</evidence>
<organism evidence="2 3">
    <name type="scientific">Engelhardtia mirabilis</name>
    <dbReference type="NCBI Taxonomy" id="2528011"/>
    <lineage>
        <taxon>Bacteria</taxon>
        <taxon>Pseudomonadati</taxon>
        <taxon>Planctomycetota</taxon>
        <taxon>Planctomycetia</taxon>
        <taxon>Planctomycetia incertae sedis</taxon>
        <taxon>Engelhardtia</taxon>
    </lineage>
</organism>
<dbReference type="Pfam" id="PF00578">
    <property type="entry name" value="AhpC-TSA"/>
    <property type="match status" value="1"/>
</dbReference>
<feature type="domain" description="Alkyl hydroperoxide reductase subunit C/ Thiol specific antioxidant" evidence="1">
    <location>
        <begin position="28"/>
        <end position="67"/>
    </location>
</feature>
<proteinExistence type="predicted"/>
<sequence>MDLRRWLGVGRTAARRLMKSEGPTMPTIGAPAPEFDLPTHSGQRMRLADLRGKRVVLWFYPKADTPG</sequence>
<dbReference type="InterPro" id="IPR036249">
    <property type="entry name" value="Thioredoxin-like_sf"/>
</dbReference>